<organism evidence="13 14">
    <name type="scientific">Varanus komodoensis</name>
    <name type="common">Komodo dragon</name>
    <dbReference type="NCBI Taxonomy" id="61221"/>
    <lineage>
        <taxon>Eukaryota</taxon>
        <taxon>Metazoa</taxon>
        <taxon>Chordata</taxon>
        <taxon>Craniata</taxon>
        <taxon>Vertebrata</taxon>
        <taxon>Euteleostomi</taxon>
        <taxon>Lepidosauria</taxon>
        <taxon>Squamata</taxon>
        <taxon>Bifurcata</taxon>
        <taxon>Unidentata</taxon>
        <taxon>Episquamata</taxon>
        <taxon>Toxicofera</taxon>
        <taxon>Anguimorpha</taxon>
        <taxon>Paleoanguimorpha</taxon>
        <taxon>Varanoidea</taxon>
        <taxon>Varanidae</taxon>
        <taxon>Varanus</taxon>
    </lineage>
</organism>
<comment type="catalytic activity">
    <reaction evidence="7">
        <text>urea(in) = urea(out)</text>
        <dbReference type="Rhea" id="RHEA:32799"/>
        <dbReference type="ChEBI" id="CHEBI:16199"/>
    </reaction>
</comment>
<keyword evidence="4 10" id="KW-0812">Transmembrane</keyword>
<evidence type="ECO:0000256" key="8">
    <source>
        <dbReference type="ARBA" id="ARBA00034651"/>
    </source>
</evidence>
<dbReference type="GO" id="GO:0016323">
    <property type="term" value="C:basolateral plasma membrane"/>
    <property type="evidence" value="ECO:0007669"/>
    <property type="project" value="TreeGrafter"/>
</dbReference>
<dbReference type="InterPro" id="IPR022357">
    <property type="entry name" value="MIP_CS"/>
</dbReference>
<keyword evidence="5 12" id="KW-1133">Transmembrane helix</keyword>
<evidence type="ECO:0000256" key="10">
    <source>
        <dbReference type="RuleBase" id="RU000477"/>
    </source>
</evidence>
<dbReference type="PANTHER" id="PTHR43829">
    <property type="entry name" value="AQUAPORIN OR AQUAGLYCEROPORIN RELATED"/>
    <property type="match status" value="1"/>
</dbReference>
<dbReference type="InterPro" id="IPR050363">
    <property type="entry name" value="MIP/Aquaporin"/>
</dbReference>
<evidence type="ECO:0000313" key="13">
    <source>
        <dbReference type="Ensembl" id="ENSVKKP00000015106.1"/>
    </source>
</evidence>
<evidence type="ECO:0000313" key="14">
    <source>
        <dbReference type="Proteomes" id="UP000694545"/>
    </source>
</evidence>
<feature type="transmembrane region" description="Helical" evidence="12">
    <location>
        <begin position="125"/>
        <end position="145"/>
    </location>
</feature>
<comment type="catalytic activity">
    <reaction evidence="8">
        <text>H2O(in) = H2O(out)</text>
        <dbReference type="Rhea" id="RHEA:29667"/>
        <dbReference type="ChEBI" id="CHEBI:15377"/>
    </reaction>
</comment>
<evidence type="ECO:0000256" key="2">
    <source>
        <dbReference type="ARBA" id="ARBA00006175"/>
    </source>
</evidence>
<sequence>MNFGSLTAGPFLFPVPHLAPSFPLWDTNKIKGQSQTAKGIGARRSEAQRCFNQQEQWLHQPTPSIFPVFLAITSRCTPNPEPSWGCCLAPPLITSTLSLAGGHLNPAFSLTMCLLNQCPWWKMPIFCAVQVLAAFLGAGTVYALYYDAIHSYSNGTLAVTGPHETASIFATYPAPYLSLRNGFLDQVLGTAVLVVSILAITDARNKRIPPGLEPLAVGLLVLSLSLAMGANCSCAINPARDLGPRLFTYVAGWGPQVFRWVAGHYWWWVPVLAPLVGAAAGTAVYQLGVEIHHPPAQDEEEALSTEKPRRGAEKDVETPVYAVNMYAETWADGNLEVLPAGQRGK</sequence>
<comment type="subcellular location">
    <subcellularLocation>
        <location evidence="1">Membrane</location>
        <topology evidence="1">Multi-pass membrane protein</topology>
    </subcellularLocation>
</comment>
<feature type="compositionally biased region" description="Basic and acidic residues" evidence="11">
    <location>
        <begin position="304"/>
        <end position="316"/>
    </location>
</feature>
<evidence type="ECO:0000256" key="4">
    <source>
        <dbReference type="ARBA" id="ARBA00022692"/>
    </source>
</evidence>
<dbReference type="GO" id="GO:0015254">
    <property type="term" value="F:glycerol channel activity"/>
    <property type="evidence" value="ECO:0007669"/>
    <property type="project" value="TreeGrafter"/>
</dbReference>
<dbReference type="SUPFAM" id="SSF81338">
    <property type="entry name" value="Aquaporin-like"/>
    <property type="match status" value="1"/>
</dbReference>
<evidence type="ECO:0000256" key="12">
    <source>
        <dbReference type="SAM" id="Phobius"/>
    </source>
</evidence>
<keyword evidence="3 10" id="KW-0813">Transport</keyword>
<dbReference type="PRINTS" id="PR02022">
    <property type="entry name" value="AQUAPORIN10M"/>
</dbReference>
<dbReference type="Pfam" id="PF00230">
    <property type="entry name" value="MIP"/>
    <property type="match status" value="1"/>
</dbReference>
<keyword evidence="14" id="KW-1185">Reference proteome</keyword>
<evidence type="ECO:0000256" key="9">
    <source>
        <dbReference type="ARBA" id="ARBA00049405"/>
    </source>
</evidence>
<feature type="transmembrane region" description="Helical" evidence="12">
    <location>
        <begin position="215"/>
        <end position="239"/>
    </location>
</feature>
<comment type="catalytic activity">
    <reaction evidence="9">
        <text>glycerol(in) = glycerol(out)</text>
        <dbReference type="Rhea" id="RHEA:29675"/>
        <dbReference type="ChEBI" id="CHEBI:17754"/>
    </reaction>
</comment>
<accession>A0A8D2L0L1</accession>
<reference evidence="13" key="1">
    <citation type="submission" date="2025-08" db="UniProtKB">
        <authorList>
            <consortium name="Ensembl"/>
        </authorList>
    </citation>
    <scope>IDENTIFICATION</scope>
</reference>
<protein>
    <submittedName>
        <fullName evidence="13">Aquaporin 10</fullName>
    </submittedName>
</protein>
<name>A0A8D2L0L1_VARKO</name>
<feature type="transmembrane region" description="Helical" evidence="12">
    <location>
        <begin position="183"/>
        <end position="203"/>
    </location>
</feature>
<reference evidence="13" key="2">
    <citation type="submission" date="2025-09" db="UniProtKB">
        <authorList>
            <consortium name="Ensembl"/>
        </authorList>
    </citation>
    <scope>IDENTIFICATION</scope>
</reference>
<proteinExistence type="inferred from homology"/>
<evidence type="ECO:0000256" key="5">
    <source>
        <dbReference type="ARBA" id="ARBA00022989"/>
    </source>
</evidence>
<dbReference type="InterPro" id="IPR026252">
    <property type="entry name" value="Aquaporin_10"/>
</dbReference>
<feature type="transmembrane region" description="Helical" evidence="12">
    <location>
        <begin position="265"/>
        <end position="285"/>
    </location>
</feature>
<evidence type="ECO:0000256" key="6">
    <source>
        <dbReference type="ARBA" id="ARBA00023136"/>
    </source>
</evidence>
<dbReference type="PRINTS" id="PR00783">
    <property type="entry name" value="MINTRINSICP"/>
</dbReference>
<dbReference type="Ensembl" id="ENSVKKT00000015467.1">
    <property type="protein sequence ID" value="ENSVKKP00000015106.1"/>
    <property type="gene ID" value="ENSVKKG00000010355.1"/>
</dbReference>
<evidence type="ECO:0000256" key="7">
    <source>
        <dbReference type="ARBA" id="ARBA00033993"/>
    </source>
</evidence>
<dbReference type="InterPro" id="IPR023271">
    <property type="entry name" value="Aquaporin-like"/>
</dbReference>
<dbReference type="GO" id="GO:0015250">
    <property type="term" value="F:water channel activity"/>
    <property type="evidence" value="ECO:0007669"/>
    <property type="project" value="TreeGrafter"/>
</dbReference>
<dbReference type="AlphaFoldDB" id="A0A8D2L0L1"/>
<keyword evidence="6 12" id="KW-0472">Membrane</keyword>
<dbReference type="InterPro" id="IPR000425">
    <property type="entry name" value="MIP"/>
</dbReference>
<dbReference type="PANTHER" id="PTHR43829:SF13">
    <property type="entry name" value="AQUAPORIN-10"/>
    <property type="match status" value="1"/>
</dbReference>
<dbReference type="GO" id="GO:0015204">
    <property type="term" value="F:urea transmembrane transporter activity"/>
    <property type="evidence" value="ECO:0007669"/>
    <property type="project" value="TreeGrafter"/>
</dbReference>
<comment type="similarity">
    <text evidence="2 10">Belongs to the MIP/aquaporin (TC 1.A.8) family.</text>
</comment>
<evidence type="ECO:0000256" key="3">
    <source>
        <dbReference type="ARBA" id="ARBA00022448"/>
    </source>
</evidence>
<evidence type="ECO:0000256" key="11">
    <source>
        <dbReference type="SAM" id="MobiDB-lite"/>
    </source>
</evidence>
<feature type="region of interest" description="Disordered" evidence="11">
    <location>
        <begin position="296"/>
        <end position="316"/>
    </location>
</feature>
<dbReference type="Gene3D" id="1.20.1080.10">
    <property type="entry name" value="Glycerol uptake facilitator protein"/>
    <property type="match status" value="1"/>
</dbReference>
<dbReference type="PROSITE" id="PS00221">
    <property type="entry name" value="MIP"/>
    <property type="match status" value="1"/>
</dbReference>
<evidence type="ECO:0000256" key="1">
    <source>
        <dbReference type="ARBA" id="ARBA00004141"/>
    </source>
</evidence>
<dbReference type="Proteomes" id="UP000694545">
    <property type="component" value="Unplaced"/>
</dbReference>